<dbReference type="InterPro" id="IPR007394">
    <property type="entry name" value="UPF0122"/>
</dbReference>
<organism evidence="5 6">
    <name type="scientific">Paenibacillus terreus</name>
    <dbReference type="NCBI Taxonomy" id="1387834"/>
    <lineage>
        <taxon>Bacteria</taxon>
        <taxon>Bacillati</taxon>
        <taxon>Bacillota</taxon>
        <taxon>Bacilli</taxon>
        <taxon>Bacillales</taxon>
        <taxon>Paenibacillaceae</taxon>
        <taxon>Paenibacillus</taxon>
    </lineage>
</organism>
<dbReference type="GO" id="GO:0003677">
    <property type="term" value="F:DNA binding"/>
    <property type="evidence" value="ECO:0007669"/>
    <property type="project" value="UniProtKB-KW"/>
</dbReference>
<dbReference type="EMBL" id="JBHILM010000057">
    <property type="protein sequence ID" value="MFB5685100.1"/>
    <property type="molecule type" value="Genomic_DNA"/>
</dbReference>
<evidence type="ECO:0000256" key="1">
    <source>
        <dbReference type="ARBA" id="ARBA00008720"/>
    </source>
</evidence>
<gene>
    <name evidence="5" type="ORF">ACE3NQ_29750</name>
</gene>
<evidence type="ECO:0000313" key="6">
    <source>
        <dbReference type="Proteomes" id="UP001580407"/>
    </source>
</evidence>
<dbReference type="RefSeq" id="WP_375528759.1">
    <property type="nucleotide sequence ID" value="NZ_JBHILM010000057.1"/>
</dbReference>
<proteinExistence type="inferred from homology"/>
<comment type="caution">
    <text evidence="5">The sequence shown here is derived from an EMBL/GenBank/DDBJ whole genome shotgun (WGS) entry which is preliminary data.</text>
</comment>
<reference evidence="5 6" key="1">
    <citation type="submission" date="2024-09" db="EMBL/GenBank/DDBJ databases">
        <authorList>
            <person name="Ruan L."/>
        </authorList>
    </citation>
    <scope>NUCLEOTIDE SEQUENCE [LARGE SCALE GENOMIC DNA]</scope>
    <source>
        <strain evidence="5 6">D33</strain>
    </source>
</reference>
<evidence type="ECO:0000256" key="2">
    <source>
        <dbReference type="ARBA" id="ARBA00024764"/>
    </source>
</evidence>
<name>A0ABV5BHA8_9BACL</name>
<keyword evidence="6" id="KW-1185">Reference proteome</keyword>
<dbReference type="InterPro" id="IPR013324">
    <property type="entry name" value="RNA_pol_sigma_r3/r4-like"/>
</dbReference>
<evidence type="ECO:0000313" key="5">
    <source>
        <dbReference type="EMBL" id="MFB5685100.1"/>
    </source>
</evidence>
<dbReference type="NCBIfam" id="NF045758">
    <property type="entry name" value="YlxM"/>
    <property type="match status" value="1"/>
</dbReference>
<sequence length="125" mass="15089">MSQENRLEKTNRINLLFDFYEPLLTEKQQTFLKYYFHDDFSLGEIASEFEISRQAVYEHIKRAEQMLEMYEDKLGLLDKHERRDRELEQLSGKIAFLMNGQERPDPDVLQQIKDIVDRLQSMQRS</sequence>
<keyword evidence="5" id="KW-0238">DNA-binding</keyword>
<dbReference type="NCBIfam" id="NF001070">
    <property type="entry name" value="PRK00118.1-6"/>
    <property type="match status" value="1"/>
</dbReference>
<comment type="function">
    <text evidence="2 3">Might take part in the signal recognition particle (SRP) pathway. This is inferred from the conservation of its genetic proximity to ftsY/ffh. May be a regulatory protein.</text>
</comment>
<evidence type="ECO:0000256" key="4">
    <source>
        <dbReference type="SAM" id="Coils"/>
    </source>
</evidence>
<dbReference type="InterPro" id="IPR036388">
    <property type="entry name" value="WH-like_DNA-bd_sf"/>
</dbReference>
<dbReference type="PANTHER" id="PTHR40083:SF1">
    <property type="entry name" value="UPF0122 PROTEIN YLXM"/>
    <property type="match status" value="1"/>
</dbReference>
<protein>
    <recommendedName>
        <fullName evidence="3">UPF0122 protein ACE3NQ_29750</fullName>
    </recommendedName>
</protein>
<dbReference type="HAMAP" id="MF_00245">
    <property type="entry name" value="UPF0122"/>
    <property type="match status" value="1"/>
</dbReference>
<accession>A0ABV5BHA8</accession>
<dbReference type="SUPFAM" id="SSF88659">
    <property type="entry name" value="Sigma3 and sigma4 domains of RNA polymerase sigma factors"/>
    <property type="match status" value="1"/>
</dbReference>
<dbReference type="PANTHER" id="PTHR40083">
    <property type="entry name" value="UPF0122 PROTEIN CBO2450/CLC_2298"/>
    <property type="match status" value="1"/>
</dbReference>
<evidence type="ECO:0000256" key="3">
    <source>
        <dbReference type="HAMAP-Rule" id="MF_00245"/>
    </source>
</evidence>
<dbReference type="Gene3D" id="1.10.10.10">
    <property type="entry name" value="Winged helix-like DNA-binding domain superfamily/Winged helix DNA-binding domain"/>
    <property type="match status" value="1"/>
</dbReference>
<dbReference type="Proteomes" id="UP001580407">
    <property type="component" value="Unassembled WGS sequence"/>
</dbReference>
<comment type="similarity">
    <text evidence="1 3">Belongs to the UPF0122 family.</text>
</comment>
<dbReference type="Pfam" id="PF04297">
    <property type="entry name" value="UPF0122"/>
    <property type="match status" value="1"/>
</dbReference>
<keyword evidence="4" id="KW-0175">Coiled coil</keyword>
<feature type="coiled-coil region" evidence="4">
    <location>
        <begin position="53"/>
        <end position="80"/>
    </location>
</feature>
<dbReference type="InterPro" id="IPR054831">
    <property type="entry name" value="UPF0122_fam_protein"/>
</dbReference>